<gene>
    <name evidence="2" type="ORF">DL546_008027</name>
</gene>
<evidence type="ECO:0000313" key="3">
    <source>
        <dbReference type="Proteomes" id="UP000275385"/>
    </source>
</evidence>
<feature type="compositionally biased region" description="Polar residues" evidence="1">
    <location>
        <begin position="137"/>
        <end position="146"/>
    </location>
</feature>
<protein>
    <submittedName>
        <fullName evidence="2">Uncharacterized protein</fullName>
    </submittedName>
</protein>
<accession>A0A420YKY8</accession>
<comment type="caution">
    <text evidence="2">The sequence shown here is derived from an EMBL/GenBank/DDBJ whole genome shotgun (WGS) entry which is preliminary data.</text>
</comment>
<organism evidence="2 3">
    <name type="scientific">Coniochaeta pulveracea</name>
    <dbReference type="NCBI Taxonomy" id="177199"/>
    <lineage>
        <taxon>Eukaryota</taxon>
        <taxon>Fungi</taxon>
        <taxon>Dikarya</taxon>
        <taxon>Ascomycota</taxon>
        <taxon>Pezizomycotina</taxon>
        <taxon>Sordariomycetes</taxon>
        <taxon>Sordariomycetidae</taxon>
        <taxon>Coniochaetales</taxon>
        <taxon>Coniochaetaceae</taxon>
        <taxon>Coniochaeta</taxon>
    </lineage>
</organism>
<dbReference type="AlphaFoldDB" id="A0A420YKY8"/>
<feature type="compositionally biased region" description="Low complexity" evidence="1">
    <location>
        <begin position="127"/>
        <end position="136"/>
    </location>
</feature>
<keyword evidence="3" id="KW-1185">Reference proteome</keyword>
<proteinExistence type="predicted"/>
<evidence type="ECO:0000313" key="2">
    <source>
        <dbReference type="EMBL" id="RKU48563.1"/>
    </source>
</evidence>
<dbReference type="Proteomes" id="UP000275385">
    <property type="component" value="Unassembled WGS sequence"/>
</dbReference>
<dbReference type="EMBL" id="QVQW01000004">
    <property type="protein sequence ID" value="RKU48563.1"/>
    <property type="molecule type" value="Genomic_DNA"/>
</dbReference>
<evidence type="ECO:0000256" key="1">
    <source>
        <dbReference type="SAM" id="MobiDB-lite"/>
    </source>
</evidence>
<name>A0A420YKY8_9PEZI</name>
<feature type="region of interest" description="Disordered" evidence="1">
    <location>
        <begin position="92"/>
        <end position="146"/>
    </location>
</feature>
<sequence>MTPRDETTLSAAHKVAVADALNFIAGCRAMLVDYRAGDIEERQVVEGLIKWSNESQTKKLEQSLDQMINPEPVSIDPAMYRASLKRRAGNIRAATAGNASNTTPKKAGTTPGRRAQAKTVLPPEPTTPTNASNPAPQQGTNPSSSA</sequence>
<reference evidence="2 3" key="1">
    <citation type="submission" date="2018-08" db="EMBL/GenBank/DDBJ databases">
        <title>Draft genome of the lignicolous fungus Coniochaeta pulveracea.</title>
        <authorList>
            <person name="Borstlap C.J."/>
            <person name="De Witt R.N."/>
            <person name="Botha A."/>
            <person name="Volschenk H."/>
        </authorList>
    </citation>
    <scope>NUCLEOTIDE SEQUENCE [LARGE SCALE GENOMIC DNA]</scope>
    <source>
        <strain evidence="2 3">CAB683</strain>
    </source>
</reference>